<dbReference type="Proteomes" id="UP000026915">
    <property type="component" value="Chromosome 5"/>
</dbReference>
<dbReference type="InterPro" id="IPR006045">
    <property type="entry name" value="Cupin_1"/>
</dbReference>
<dbReference type="GO" id="GO:0048046">
    <property type="term" value="C:apoplast"/>
    <property type="evidence" value="ECO:0007669"/>
    <property type="project" value="UniProtKB-SubCell"/>
</dbReference>
<dbReference type="CDD" id="cd02241">
    <property type="entry name" value="cupin_OxOx"/>
    <property type="match status" value="1"/>
</dbReference>
<feature type="binding site" evidence="11">
    <location>
        <position position="698"/>
    </location>
    <ligand>
        <name>Mn(2+)</name>
        <dbReference type="ChEBI" id="CHEBI:29035"/>
    </ligand>
</feature>
<proteinExistence type="inferred from homology"/>
<dbReference type="Gene3D" id="2.60.120.10">
    <property type="entry name" value="Jelly Rolls"/>
    <property type="match status" value="1"/>
</dbReference>
<evidence type="ECO:0000256" key="10">
    <source>
        <dbReference type="PIRSR" id="PIRSR601929-1"/>
    </source>
</evidence>
<dbReference type="FunFam" id="1.25.40.10:FF:000231">
    <property type="entry name" value="Pentatricopeptide repeat-containing protein chloroplastic"/>
    <property type="match status" value="1"/>
</dbReference>
<dbReference type="GO" id="GO:0030145">
    <property type="term" value="F:manganese ion binding"/>
    <property type="evidence" value="ECO:0007669"/>
    <property type="project" value="InterPro"/>
</dbReference>
<dbReference type="PRINTS" id="PR00325">
    <property type="entry name" value="GERMIN"/>
</dbReference>
<dbReference type="SMART" id="SM00835">
    <property type="entry name" value="Cupin_1"/>
    <property type="match status" value="1"/>
</dbReference>
<feature type="domain" description="Cupin type-1" evidence="13">
    <location>
        <begin position="657"/>
        <end position="789"/>
    </location>
</feature>
<dbReference type="FunFam" id="1.25.40.10:FF:000344">
    <property type="entry name" value="Pentatricopeptide repeat-containing protein"/>
    <property type="match status" value="1"/>
</dbReference>
<feature type="repeat" description="PPR" evidence="12">
    <location>
        <begin position="119"/>
        <end position="153"/>
    </location>
</feature>
<feature type="repeat" description="PPR" evidence="12">
    <location>
        <begin position="290"/>
        <end position="320"/>
    </location>
</feature>
<dbReference type="NCBIfam" id="TIGR00756">
    <property type="entry name" value="PPR"/>
    <property type="match status" value="6"/>
</dbReference>
<keyword evidence="4" id="KW-0052">Apoplast</keyword>
<dbReference type="AlphaFoldDB" id="A0A061F1A8"/>
<dbReference type="Pfam" id="PF20431">
    <property type="entry name" value="E_motif"/>
    <property type="match status" value="1"/>
</dbReference>
<keyword evidence="9 10" id="KW-0464">Manganese</keyword>
<evidence type="ECO:0000256" key="2">
    <source>
        <dbReference type="ARBA" id="ARBA00006643"/>
    </source>
</evidence>
<dbReference type="Pfam" id="PF13041">
    <property type="entry name" value="PPR_2"/>
    <property type="match status" value="2"/>
</dbReference>
<evidence type="ECO:0000256" key="12">
    <source>
        <dbReference type="PROSITE-ProRule" id="PRU00708"/>
    </source>
</evidence>
<feature type="repeat" description="PPR" evidence="12">
    <location>
        <begin position="220"/>
        <end position="254"/>
    </location>
</feature>
<evidence type="ECO:0000256" key="11">
    <source>
        <dbReference type="PIRSR" id="PIRSR601929-2"/>
    </source>
</evidence>
<dbReference type="GO" id="GO:0003723">
    <property type="term" value="F:RNA binding"/>
    <property type="evidence" value="ECO:0007669"/>
    <property type="project" value="InterPro"/>
</dbReference>
<dbReference type="PANTHER" id="PTHR47926">
    <property type="entry name" value="PENTATRICOPEPTIDE REPEAT-CONTAINING PROTEIN"/>
    <property type="match status" value="1"/>
</dbReference>
<dbReference type="InterPro" id="IPR014710">
    <property type="entry name" value="RmlC-like_jellyroll"/>
</dbReference>
<dbReference type="HOGENOM" id="CLU_002706_37_2_1"/>
<feature type="binding site" evidence="11">
    <location>
        <position position="737"/>
    </location>
    <ligand>
        <name>Mn(2+)</name>
        <dbReference type="ChEBI" id="CHEBI:29035"/>
    </ligand>
</feature>
<evidence type="ECO:0000313" key="14">
    <source>
        <dbReference type="EMBL" id="EOY08299.1"/>
    </source>
</evidence>
<evidence type="ECO:0000256" key="7">
    <source>
        <dbReference type="ARBA" id="ARBA00022737"/>
    </source>
</evidence>
<dbReference type="InterPro" id="IPR046849">
    <property type="entry name" value="E2_motif"/>
</dbReference>
<dbReference type="InterPro" id="IPR046960">
    <property type="entry name" value="PPR_At4g14850-like_plant"/>
</dbReference>
<evidence type="ECO:0000256" key="1">
    <source>
        <dbReference type="ARBA" id="ARBA00004271"/>
    </source>
</evidence>
<dbReference type="PANTHER" id="PTHR47926:SF452">
    <property type="entry name" value="PENTATRICOPEPTIDE REPEAT-CONTAINING PROTEIN"/>
    <property type="match status" value="1"/>
</dbReference>
<feature type="repeat" description="PPR" evidence="12">
    <location>
        <begin position="392"/>
        <end position="422"/>
    </location>
</feature>
<name>A0A061F1A8_THECC</name>
<evidence type="ECO:0000256" key="3">
    <source>
        <dbReference type="ARBA" id="ARBA00007456"/>
    </source>
</evidence>
<evidence type="ECO:0000313" key="15">
    <source>
        <dbReference type="Proteomes" id="UP000026915"/>
    </source>
</evidence>
<dbReference type="Gene3D" id="1.25.40.10">
    <property type="entry name" value="Tetratricopeptide repeat domain"/>
    <property type="match status" value="4"/>
</dbReference>
<dbReference type="InterPro" id="IPR046848">
    <property type="entry name" value="E_motif"/>
</dbReference>
<dbReference type="GO" id="GO:0008270">
    <property type="term" value="F:zinc ion binding"/>
    <property type="evidence" value="ECO:0007669"/>
    <property type="project" value="InterPro"/>
</dbReference>
<dbReference type="eggNOG" id="KOG4197">
    <property type="taxonomic scope" value="Eukaryota"/>
</dbReference>
<dbReference type="Pfam" id="PF00190">
    <property type="entry name" value="Cupin_1"/>
    <property type="match status" value="1"/>
</dbReference>
<protein>
    <submittedName>
        <fullName evidence="14">Pentatricopeptide repeat superfamily protein</fullName>
    </submittedName>
</protein>
<dbReference type="Pfam" id="PF14432">
    <property type="entry name" value="DYW_deaminase"/>
    <property type="match status" value="1"/>
</dbReference>
<organism evidence="14 15">
    <name type="scientific">Theobroma cacao</name>
    <name type="common">Cacao</name>
    <name type="synonym">Cocoa</name>
    <dbReference type="NCBI Taxonomy" id="3641"/>
    <lineage>
        <taxon>Eukaryota</taxon>
        <taxon>Viridiplantae</taxon>
        <taxon>Streptophyta</taxon>
        <taxon>Embryophyta</taxon>
        <taxon>Tracheophyta</taxon>
        <taxon>Spermatophyta</taxon>
        <taxon>Magnoliopsida</taxon>
        <taxon>eudicotyledons</taxon>
        <taxon>Gunneridae</taxon>
        <taxon>Pentapetalae</taxon>
        <taxon>rosids</taxon>
        <taxon>malvids</taxon>
        <taxon>Malvales</taxon>
        <taxon>Malvaceae</taxon>
        <taxon>Byttnerioideae</taxon>
        <taxon>Theobroma</taxon>
    </lineage>
</organism>
<feature type="binding site" evidence="10">
    <location>
        <position position="698"/>
    </location>
    <ligand>
        <name>oxalate</name>
        <dbReference type="ChEBI" id="CHEBI:30623"/>
    </ligand>
</feature>
<dbReference type="FunFam" id="1.25.40.10:FF:001050">
    <property type="entry name" value="Pentatricopeptide repeat-containing protein At2g33760"/>
    <property type="match status" value="1"/>
</dbReference>
<dbReference type="EMBL" id="CM001883">
    <property type="protein sequence ID" value="EOY08299.1"/>
    <property type="molecule type" value="Genomic_DNA"/>
</dbReference>
<dbReference type="Pfam" id="PF12854">
    <property type="entry name" value="PPR_1"/>
    <property type="match status" value="1"/>
</dbReference>
<dbReference type="InterPro" id="IPR001929">
    <property type="entry name" value="Germin"/>
</dbReference>
<keyword evidence="5" id="KW-0964">Secreted</keyword>
<comment type="similarity">
    <text evidence="3">Belongs to the germin family.</text>
</comment>
<comment type="subcellular location">
    <subcellularLocation>
        <location evidence="1">Secreted</location>
        <location evidence="1">Extracellular space</location>
        <location evidence="1">Apoplast</location>
    </subcellularLocation>
</comment>
<evidence type="ECO:0000256" key="8">
    <source>
        <dbReference type="ARBA" id="ARBA00023180"/>
    </source>
</evidence>
<dbReference type="InterPro" id="IPR011051">
    <property type="entry name" value="RmlC_Cupin_sf"/>
</dbReference>
<dbReference type="InterPro" id="IPR032867">
    <property type="entry name" value="DYW_dom"/>
</dbReference>
<comment type="similarity">
    <text evidence="2">Belongs to the PPR family. PCMP-H subfamily.</text>
</comment>
<feature type="repeat" description="PPR" evidence="12">
    <location>
        <begin position="321"/>
        <end position="355"/>
    </location>
</feature>
<evidence type="ECO:0000256" key="5">
    <source>
        <dbReference type="ARBA" id="ARBA00022525"/>
    </source>
</evidence>
<keyword evidence="6" id="KW-0732">Signal</keyword>
<dbReference type="GO" id="GO:0009451">
    <property type="term" value="P:RNA modification"/>
    <property type="evidence" value="ECO:0000318"/>
    <property type="project" value="GO_Central"/>
</dbReference>
<gene>
    <name evidence="14" type="ORF">TCM_022636</name>
</gene>
<dbReference type="Pfam" id="PF20430">
    <property type="entry name" value="Eplus_motif"/>
    <property type="match status" value="1"/>
</dbReference>
<dbReference type="Gramene" id="EOY08299">
    <property type="protein sequence ID" value="EOY08299"/>
    <property type="gene ID" value="TCM_022636"/>
</dbReference>
<evidence type="ECO:0000256" key="6">
    <source>
        <dbReference type="ARBA" id="ARBA00022729"/>
    </source>
</evidence>
<keyword evidence="7" id="KW-0677">Repeat</keyword>
<keyword evidence="10" id="KW-0479">Metal-binding</keyword>
<evidence type="ECO:0000256" key="4">
    <source>
        <dbReference type="ARBA" id="ARBA00022523"/>
    </source>
</evidence>
<keyword evidence="8" id="KW-0325">Glycoprotein</keyword>
<dbReference type="PROSITE" id="PS51375">
    <property type="entry name" value="PPR"/>
    <property type="match status" value="5"/>
</dbReference>
<feature type="binding site" evidence="11">
    <location>
        <position position="691"/>
    </location>
    <ligand>
        <name>Mn(2+)</name>
        <dbReference type="ChEBI" id="CHEBI:29035"/>
    </ligand>
</feature>
<dbReference type="InterPro" id="IPR002885">
    <property type="entry name" value="PPR_rpt"/>
</dbReference>
<dbReference type="Pfam" id="PF01535">
    <property type="entry name" value="PPR"/>
    <property type="match status" value="2"/>
</dbReference>
<reference evidence="14 15" key="1">
    <citation type="journal article" date="2013" name="Genome Biol.">
        <title>The genome sequence of the most widely cultivated cacao type and its use to identify candidate genes regulating pod color.</title>
        <authorList>
            <person name="Motamayor J.C."/>
            <person name="Mockaitis K."/>
            <person name="Schmutz J."/>
            <person name="Haiminen N."/>
            <person name="Iii D.L."/>
            <person name="Cornejo O."/>
            <person name="Findley S.D."/>
            <person name="Zheng P."/>
            <person name="Utro F."/>
            <person name="Royaert S."/>
            <person name="Saski C."/>
            <person name="Jenkins J."/>
            <person name="Podicheti R."/>
            <person name="Zhao M."/>
            <person name="Scheffler B.E."/>
            <person name="Stack J.C."/>
            <person name="Feltus F.A."/>
            <person name="Mustiga G.M."/>
            <person name="Amores F."/>
            <person name="Phillips W."/>
            <person name="Marelli J.P."/>
            <person name="May G.D."/>
            <person name="Shapiro H."/>
            <person name="Ma J."/>
            <person name="Bustamante C.D."/>
            <person name="Schnell R.J."/>
            <person name="Main D."/>
            <person name="Gilbert D."/>
            <person name="Parida L."/>
            <person name="Kuhn D.N."/>
        </authorList>
    </citation>
    <scope>NUCLEOTIDE SEQUENCE [LARGE SCALE GENOMIC DNA]</scope>
    <source>
        <strain evidence="15">cv. Matina 1-6</strain>
    </source>
</reference>
<keyword evidence="15" id="KW-1185">Reference proteome</keyword>
<dbReference type="OMA" id="GKIHARA"/>
<dbReference type="InParanoid" id="A0A061F1A8"/>
<accession>A0A061F1A8</accession>
<feature type="binding site" evidence="11">
    <location>
        <position position="693"/>
    </location>
    <ligand>
        <name>Mn(2+)</name>
        <dbReference type="ChEBI" id="CHEBI:29035"/>
    </ligand>
</feature>
<dbReference type="InterPro" id="IPR011990">
    <property type="entry name" value="TPR-like_helical_dom_sf"/>
</dbReference>
<evidence type="ECO:0000259" key="13">
    <source>
        <dbReference type="SMART" id="SM00835"/>
    </source>
</evidence>
<sequence>MLRLTKIQSLLISNQERFRLLSISTLAAIADAQETSPKLQTHMQNPLESHSSLRVDPKFFISALLNCKNIFEIKHVHAQVVANGLLNNLFVTNKLLYIYLQYGALGEAYAFFDGMRERDPFSWSVMVGGFAKAGDFVNCFRTFRELIRCGVQPDNYTLPFVLRVCRDGMDLLMGSLVHGVVLKSGLCLDHFVSSALVDMYAKCRVMEDARRLFDNMPNKDLVIWTVMIGGYAECGNAKESLVLFEWMREEGVVPDKINIVTVANACAKLGAMHKARLIHDYVCRMSFSLDVVLGTAMIDMYAKCGSVDCGREIFDRMQEKNVISWSAMIAAYGYHGQGRKALDLFPMMLSSGIMPNRITFVSLFYACSHAGLVDEGLQLFNMMWDEYAVRPDVKHYTCMIDLLGRAGRLDEALNLIENMTIEKDEGLWGAMLAACRIHKHVELAERAAKSLLELQPQNPGHYVLLSNIYANAGRWEDMAKIRNLMTKRSLKKIPGWTWIEVDNKIYQFSVGDKSHPLSKEIHGLLKSMSEKLELAGYIPDTNFVLHDVDEEVKVGILYTHSEKLAIAFGLIATPKGTPIRITKNLRMQIDFTTSTRGFVHVGTTGNWLTWYWQVMYSTETDLTVDSVLPPNFTTAGANFFTYTALRVLIGADLPTAFEILKVSEAEFPALKGQGISYAMLQFPSVSLNPVHSHPHAAELLFLFIGSLEVGFVDEKNVLHIRTLQAGDLFIFPKGVVHYQYNYGQDPAFAISALGSANAGTISLPRSVFSTNIRDDIIAKSFKIDVSTVQKMKASITPKGKGTVKEPFLR</sequence>
<feature type="binding site" evidence="10">
    <location>
        <position position="688"/>
    </location>
    <ligand>
        <name>oxalate</name>
        <dbReference type="ChEBI" id="CHEBI:30623"/>
    </ligand>
</feature>
<feature type="binding site" evidence="10">
    <location>
        <position position="693"/>
    </location>
    <ligand>
        <name>oxalate</name>
        <dbReference type="ChEBI" id="CHEBI:30623"/>
    </ligand>
</feature>
<evidence type="ECO:0000256" key="9">
    <source>
        <dbReference type="ARBA" id="ARBA00023211"/>
    </source>
</evidence>
<dbReference type="SUPFAM" id="SSF51182">
    <property type="entry name" value="RmlC-like cupins"/>
    <property type="match status" value="1"/>
</dbReference>
<dbReference type="GO" id="GO:0031425">
    <property type="term" value="P:chloroplast RNA processing"/>
    <property type="evidence" value="ECO:0007669"/>
    <property type="project" value="UniProtKB-ARBA"/>
</dbReference>